<dbReference type="PRINTS" id="PR00120">
    <property type="entry name" value="HATPASE"/>
</dbReference>
<dbReference type="NCBIfam" id="TIGR01512">
    <property type="entry name" value="ATPase-IB2_Cd"/>
    <property type="match status" value="1"/>
</dbReference>
<evidence type="ECO:0000313" key="8">
    <source>
        <dbReference type="EMBL" id="GAA4395230.1"/>
    </source>
</evidence>
<dbReference type="InterPro" id="IPR023298">
    <property type="entry name" value="ATPase_P-typ_TM_dom_sf"/>
</dbReference>
<dbReference type="NCBIfam" id="TIGR01494">
    <property type="entry name" value="ATPase_P-type"/>
    <property type="match status" value="1"/>
</dbReference>
<feature type="transmembrane region" description="Helical" evidence="6">
    <location>
        <begin position="16"/>
        <end position="36"/>
    </location>
</feature>
<feature type="transmembrane region" description="Helical" evidence="6">
    <location>
        <begin position="43"/>
        <end position="61"/>
    </location>
</feature>
<evidence type="ECO:0000256" key="2">
    <source>
        <dbReference type="ARBA" id="ARBA00006024"/>
    </source>
</evidence>
<feature type="transmembrane region" description="Helical" evidence="6">
    <location>
        <begin position="567"/>
        <end position="594"/>
    </location>
</feature>
<dbReference type="InterPro" id="IPR023214">
    <property type="entry name" value="HAD_sf"/>
</dbReference>
<keyword evidence="4 6" id="KW-1133">Transmembrane helix</keyword>
<dbReference type="InterPro" id="IPR036412">
    <property type="entry name" value="HAD-like_sf"/>
</dbReference>
<keyword evidence="6" id="KW-0067">ATP-binding</keyword>
<evidence type="ECO:0000259" key="7">
    <source>
        <dbReference type="Pfam" id="PF00122"/>
    </source>
</evidence>
<dbReference type="PROSITE" id="PS00154">
    <property type="entry name" value="ATPASE_E1_E2"/>
    <property type="match status" value="1"/>
</dbReference>
<dbReference type="PANTHER" id="PTHR48085">
    <property type="entry name" value="CADMIUM/ZINC-TRANSPORTING ATPASE HMA2-RELATED"/>
    <property type="match status" value="1"/>
</dbReference>
<dbReference type="InterPro" id="IPR027256">
    <property type="entry name" value="P-typ_ATPase_IB"/>
</dbReference>
<dbReference type="InterPro" id="IPR023299">
    <property type="entry name" value="ATPase_P-typ_cyto_dom_N"/>
</dbReference>
<dbReference type="InterPro" id="IPR008250">
    <property type="entry name" value="ATPase_P-typ_transduc_dom_A_sf"/>
</dbReference>
<dbReference type="InterPro" id="IPR018303">
    <property type="entry name" value="ATPase_P-typ_P_site"/>
</dbReference>
<dbReference type="PRINTS" id="PR00119">
    <property type="entry name" value="CATATPASE"/>
</dbReference>
<dbReference type="NCBIfam" id="TIGR01525">
    <property type="entry name" value="ATPase-IB_hvy"/>
    <property type="match status" value="1"/>
</dbReference>
<keyword evidence="6" id="KW-0547">Nucleotide-binding</keyword>
<dbReference type="Gene3D" id="3.40.1110.10">
    <property type="entry name" value="Calcium-transporting ATPase, cytoplasmic domain N"/>
    <property type="match status" value="1"/>
</dbReference>
<feature type="domain" description="P-type ATPase A" evidence="7">
    <location>
        <begin position="127"/>
        <end position="222"/>
    </location>
</feature>
<dbReference type="Gene3D" id="2.70.150.10">
    <property type="entry name" value="Calcium-transporting ATPase, cytoplasmic transduction domain A"/>
    <property type="match status" value="1"/>
</dbReference>
<keyword evidence="6" id="KW-0479">Metal-binding</keyword>
<gene>
    <name evidence="8" type="ORF">GCM10023167_25430</name>
</gene>
<keyword evidence="5 6" id="KW-0472">Membrane</keyword>
<dbReference type="SUPFAM" id="SSF56784">
    <property type="entry name" value="HAD-like"/>
    <property type="match status" value="1"/>
</dbReference>
<sequence length="635" mass="64712">MADTGGMRIVGFFRSYPLVALALAALVLTLVLLGLGAPGAAQILATAVIALVVVLTAIDMVRDLLAGTWGLDVLAVVAMVSTVLVGEYVAGLIIVLMLTGGEAIEDYAAGRAGRELDALISRAPAFASRLTAAGEIERIPVRAVAPGDRLLVRPAEVLPVDGVLEDAHASIDESSLTGEPLPVTRAAGEEVHSGTVNGTEAFTMRATATEQESQYHAIVELVGEAVASKAPMVRLADRYAVPFTVLSLLIAGVSWAVSGEAVRFAEVLVVATPCPLLIAAPVAFMGGMSRTARIGVIVKNGGAIETLSRVRSVAFDKTGTLTRGRPEIRAVHPGSLPADEVLVLAAGAEQYSVHVFAAPIVAAAHHRGLRPAEVAEAAEVATNGVQATLADGTEVRVGKPAFVAERVPGLRRTPLTAGETAVYVSRGDELAGTIVLADPVRPEARGTVAALRGLGIERCAILTGDVAPTAESIAAEVGIDTVHAECTPSTKVDLVAAARPRPVLMVGDGINDAPVLAAADVGIAMGARGATAASEAAAAVVTADDISTVAQAVAIARRTVRIALQSIWLGIAISLGLMLVAAFGFLPAVLGAILQEGVDLVAILGALRALGGGPIAVPPAAGEDHSDDFVSPERV</sequence>
<dbReference type="PANTHER" id="PTHR48085:SF5">
    <property type="entry name" value="CADMIUM_ZINC-TRANSPORTING ATPASE HMA4-RELATED"/>
    <property type="match status" value="1"/>
</dbReference>
<accession>A0ABP8JS77</accession>
<comment type="subcellular location">
    <subcellularLocation>
        <location evidence="1">Cell membrane</location>
        <topology evidence="1">Multi-pass membrane protein</topology>
    </subcellularLocation>
</comment>
<evidence type="ECO:0000256" key="5">
    <source>
        <dbReference type="ARBA" id="ARBA00023136"/>
    </source>
</evidence>
<organism evidence="8 9">
    <name type="scientific">Brevibacterium pityocampae</name>
    <dbReference type="NCBI Taxonomy" id="506594"/>
    <lineage>
        <taxon>Bacteria</taxon>
        <taxon>Bacillati</taxon>
        <taxon>Actinomycetota</taxon>
        <taxon>Actinomycetes</taxon>
        <taxon>Micrococcales</taxon>
        <taxon>Brevibacteriaceae</taxon>
        <taxon>Brevibacterium</taxon>
    </lineage>
</organism>
<dbReference type="Pfam" id="PF00702">
    <property type="entry name" value="Hydrolase"/>
    <property type="match status" value="1"/>
</dbReference>
<dbReference type="SUPFAM" id="SSF81665">
    <property type="entry name" value="Calcium ATPase, transmembrane domain M"/>
    <property type="match status" value="1"/>
</dbReference>
<dbReference type="InterPro" id="IPR001757">
    <property type="entry name" value="P_typ_ATPase"/>
</dbReference>
<proteinExistence type="inferred from homology"/>
<keyword evidence="9" id="KW-1185">Reference proteome</keyword>
<dbReference type="EMBL" id="BAABGL010000035">
    <property type="protein sequence ID" value="GAA4395230.1"/>
    <property type="molecule type" value="Genomic_DNA"/>
</dbReference>
<comment type="caution">
    <text evidence="8">The sequence shown here is derived from an EMBL/GenBank/DDBJ whole genome shotgun (WGS) entry which is preliminary data.</text>
</comment>
<evidence type="ECO:0000313" key="9">
    <source>
        <dbReference type="Proteomes" id="UP001500642"/>
    </source>
</evidence>
<keyword evidence="6" id="KW-1003">Cell membrane</keyword>
<dbReference type="Pfam" id="PF00122">
    <property type="entry name" value="E1-E2_ATPase"/>
    <property type="match status" value="1"/>
</dbReference>
<reference evidence="9" key="1">
    <citation type="journal article" date="2019" name="Int. J. Syst. Evol. Microbiol.">
        <title>The Global Catalogue of Microorganisms (GCM) 10K type strain sequencing project: providing services to taxonomists for standard genome sequencing and annotation.</title>
        <authorList>
            <consortium name="The Broad Institute Genomics Platform"/>
            <consortium name="The Broad Institute Genome Sequencing Center for Infectious Disease"/>
            <person name="Wu L."/>
            <person name="Ma J."/>
        </authorList>
    </citation>
    <scope>NUCLEOTIDE SEQUENCE [LARGE SCALE GENOMIC DNA]</scope>
    <source>
        <strain evidence="9">JCM 17808</strain>
    </source>
</reference>
<evidence type="ECO:0000256" key="4">
    <source>
        <dbReference type="ARBA" id="ARBA00022989"/>
    </source>
</evidence>
<evidence type="ECO:0000256" key="3">
    <source>
        <dbReference type="ARBA" id="ARBA00022692"/>
    </source>
</evidence>
<dbReference type="SUPFAM" id="SSF81653">
    <property type="entry name" value="Calcium ATPase, transduction domain A"/>
    <property type="match status" value="1"/>
</dbReference>
<dbReference type="Proteomes" id="UP001500642">
    <property type="component" value="Unassembled WGS sequence"/>
</dbReference>
<name>A0ABP8JS77_9MICO</name>
<feature type="transmembrane region" description="Helical" evidence="6">
    <location>
        <begin position="264"/>
        <end position="284"/>
    </location>
</feature>
<dbReference type="Gene3D" id="3.40.50.1000">
    <property type="entry name" value="HAD superfamily/HAD-like"/>
    <property type="match status" value="1"/>
</dbReference>
<feature type="transmembrane region" description="Helical" evidence="6">
    <location>
        <begin position="239"/>
        <end position="258"/>
    </location>
</feature>
<dbReference type="InterPro" id="IPR059000">
    <property type="entry name" value="ATPase_P-type_domA"/>
</dbReference>
<dbReference type="InterPro" id="IPR051014">
    <property type="entry name" value="Cation_Transport_ATPase_IB"/>
</dbReference>
<keyword evidence="3 6" id="KW-0812">Transmembrane</keyword>
<evidence type="ECO:0000256" key="1">
    <source>
        <dbReference type="ARBA" id="ARBA00004651"/>
    </source>
</evidence>
<protein>
    <submittedName>
        <fullName evidence="8">Heavy metal translocating P-type ATPase</fullName>
    </submittedName>
</protein>
<comment type="similarity">
    <text evidence="2 6">Belongs to the cation transport ATPase (P-type) (TC 3.A.3) family. Type IB subfamily.</text>
</comment>
<feature type="transmembrane region" description="Helical" evidence="6">
    <location>
        <begin position="73"/>
        <end position="98"/>
    </location>
</feature>
<evidence type="ECO:0000256" key="6">
    <source>
        <dbReference type="RuleBase" id="RU362081"/>
    </source>
</evidence>